<dbReference type="EMBL" id="PFSY01000094">
    <property type="protein sequence ID" value="PJC01924.1"/>
    <property type="molecule type" value="Genomic_DNA"/>
</dbReference>
<feature type="domain" description="DUF4349" evidence="2">
    <location>
        <begin position="80"/>
        <end position="289"/>
    </location>
</feature>
<keyword evidence="1" id="KW-1133">Transmembrane helix</keyword>
<dbReference type="AlphaFoldDB" id="A0A2M8DRA5"/>
<name>A0A2M8DRA5_9BACT</name>
<keyword evidence="1" id="KW-0812">Transmembrane</keyword>
<reference evidence="4" key="1">
    <citation type="submission" date="2017-09" db="EMBL/GenBank/DDBJ databases">
        <title>Depth-based differentiation of microbial function through sediment-hosted aquifers and enrichment of novel symbionts in the deep terrestrial subsurface.</title>
        <authorList>
            <person name="Probst A.J."/>
            <person name="Ladd B."/>
            <person name="Jarett J.K."/>
            <person name="Geller-Mcgrath D.E."/>
            <person name="Sieber C.M.K."/>
            <person name="Emerson J.B."/>
            <person name="Anantharaman K."/>
            <person name="Thomas B.C."/>
            <person name="Malmstrom R."/>
            <person name="Stieglmeier M."/>
            <person name="Klingl A."/>
            <person name="Woyke T."/>
            <person name="Ryan C.M."/>
            <person name="Banfield J.F."/>
        </authorList>
    </citation>
    <scope>NUCLEOTIDE SEQUENCE [LARGE SCALE GENOMIC DNA]</scope>
</reference>
<dbReference type="Proteomes" id="UP000230136">
    <property type="component" value="Unassembled WGS sequence"/>
</dbReference>
<evidence type="ECO:0000259" key="2">
    <source>
        <dbReference type="Pfam" id="PF14257"/>
    </source>
</evidence>
<dbReference type="InterPro" id="IPR025645">
    <property type="entry name" value="DUF4349"/>
</dbReference>
<organism evidence="3 4">
    <name type="scientific">Candidatus Komeilibacteria bacterium CG_4_9_14_0_8_um_filter_36_9</name>
    <dbReference type="NCBI Taxonomy" id="1974473"/>
    <lineage>
        <taxon>Bacteria</taxon>
        <taxon>Candidatus Komeiliibacteriota</taxon>
    </lineage>
</organism>
<sequence length="295" mass="33504">MSIKDQLLKIKDNWLLIIIFLIVVALLVGGSSFTAKLTNNSFGLDRIVMNEDMAYATGKGGGSMIMPSYDQGFAPEIEDRKIVKIASLSTEVDRGEFQDSVIKLNNIIDSSDAFLLTENVGTNGTGFKEYYIGGFQIKVELDKYDSVVSQLKEIGEVQSFDENADDVTGSYTNLEIELELEKERLIRYQALYNEAKDVNDKLNLNDRIFNQERTIKYYEERLTNLDAKIDYSTIYVSITEKRSKFFEASFVKLSSLARAFVNSVNSILVIVITLIPYLVILGLLYAIIRWVRNRK</sequence>
<feature type="transmembrane region" description="Helical" evidence="1">
    <location>
        <begin position="267"/>
        <end position="288"/>
    </location>
</feature>
<evidence type="ECO:0000313" key="3">
    <source>
        <dbReference type="EMBL" id="PJC01924.1"/>
    </source>
</evidence>
<dbReference type="Pfam" id="PF14257">
    <property type="entry name" value="DUF4349"/>
    <property type="match status" value="1"/>
</dbReference>
<evidence type="ECO:0000256" key="1">
    <source>
        <dbReference type="SAM" id="Phobius"/>
    </source>
</evidence>
<evidence type="ECO:0000313" key="4">
    <source>
        <dbReference type="Proteomes" id="UP000230136"/>
    </source>
</evidence>
<feature type="transmembrane region" description="Helical" evidence="1">
    <location>
        <begin position="12"/>
        <end position="33"/>
    </location>
</feature>
<protein>
    <recommendedName>
        <fullName evidence="2">DUF4349 domain-containing protein</fullName>
    </recommendedName>
</protein>
<keyword evidence="1" id="KW-0472">Membrane</keyword>
<proteinExistence type="predicted"/>
<gene>
    <name evidence="3" type="ORF">CO073_02185</name>
</gene>
<accession>A0A2M8DRA5</accession>
<comment type="caution">
    <text evidence="3">The sequence shown here is derived from an EMBL/GenBank/DDBJ whole genome shotgun (WGS) entry which is preliminary data.</text>
</comment>